<keyword evidence="2" id="KW-1185">Reference proteome</keyword>
<sequence>ARAEMRAARDALERAQFKADAEAQQLRAEAAARDERLAQAQALLEAAREKSDGLAAAARDADEARVAALRQVAGLEARVQSHAELVARAAKADGGALLHVQLQDARSQLEALQSEVQTTAERAEDYRQLAAASEQSLAQLSETYDQYKADRERGEAERRQAALRLERELADARDALDTCRRELEAAAKAEKALREAEASGAGRVRQLEGALEQRDAALEALRQDMARHEGVTQSVQEQYEREIVAHAKDIEATLLAREKLRDSQRALAAVTADLQASRLAAEQTQADSARASERAAADVQAAEAQLAKLRRQNALLLAHLESIGHQVPDVS</sequence>
<protein>
    <submittedName>
        <fullName evidence="1">Uncharacterized protein</fullName>
    </submittedName>
</protein>
<evidence type="ECO:0000313" key="1">
    <source>
        <dbReference type="EMBL" id="KAJ2878646.1"/>
    </source>
</evidence>
<name>A0ACC1LU80_9FUNG</name>
<proteinExistence type="predicted"/>
<feature type="non-terminal residue" evidence="1">
    <location>
        <position position="331"/>
    </location>
</feature>
<dbReference type="Proteomes" id="UP001139981">
    <property type="component" value="Unassembled WGS sequence"/>
</dbReference>
<reference evidence="1" key="1">
    <citation type="submission" date="2022-07" db="EMBL/GenBank/DDBJ databases">
        <title>Phylogenomic reconstructions and comparative analyses of Kickxellomycotina fungi.</title>
        <authorList>
            <person name="Reynolds N.K."/>
            <person name="Stajich J.E."/>
            <person name="Barry K."/>
            <person name="Grigoriev I.V."/>
            <person name="Crous P."/>
            <person name="Smith M.E."/>
        </authorList>
    </citation>
    <scope>NUCLEOTIDE SEQUENCE</scope>
    <source>
        <strain evidence="1">CBS 190363</strain>
    </source>
</reference>
<gene>
    <name evidence="1" type="ORF">IWW38_006276</name>
</gene>
<evidence type="ECO:0000313" key="2">
    <source>
        <dbReference type="Proteomes" id="UP001139981"/>
    </source>
</evidence>
<organism evidence="1 2">
    <name type="scientific">Coemansia aciculifera</name>
    <dbReference type="NCBI Taxonomy" id="417176"/>
    <lineage>
        <taxon>Eukaryota</taxon>
        <taxon>Fungi</taxon>
        <taxon>Fungi incertae sedis</taxon>
        <taxon>Zoopagomycota</taxon>
        <taxon>Kickxellomycotina</taxon>
        <taxon>Kickxellomycetes</taxon>
        <taxon>Kickxellales</taxon>
        <taxon>Kickxellaceae</taxon>
        <taxon>Coemansia</taxon>
    </lineage>
</organism>
<accession>A0ACC1LU80</accession>
<dbReference type="EMBL" id="JANBVB010003492">
    <property type="protein sequence ID" value="KAJ2878646.1"/>
    <property type="molecule type" value="Genomic_DNA"/>
</dbReference>
<feature type="non-terminal residue" evidence="1">
    <location>
        <position position="1"/>
    </location>
</feature>
<comment type="caution">
    <text evidence="1">The sequence shown here is derived from an EMBL/GenBank/DDBJ whole genome shotgun (WGS) entry which is preliminary data.</text>
</comment>